<proteinExistence type="predicted"/>
<sequence>SIHPLSDALVITFPEGYEMPSACVLEPTSSQSRRLVAEGTIPNEDSGGAEPSIEAAEPGSELPPGIECVWNTTARTATLQPTISPIEPGLYHFKLLRVTNPSEVRDVVPDADSDCGMSSCFKLESF</sequence>
<evidence type="ECO:0000313" key="2">
    <source>
        <dbReference type="EMBL" id="KAF4724854.1"/>
    </source>
</evidence>
<feature type="non-terminal residue" evidence="2">
    <location>
        <position position="1"/>
    </location>
</feature>
<name>A0A7J6RVR5_PEROL</name>
<protein>
    <submittedName>
        <fullName evidence="2">Uncharacterized protein</fullName>
    </submittedName>
</protein>
<evidence type="ECO:0000256" key="1">
    <source>
        <dbReference type="SAM" id="MobiDB-lite"/>
    </source>
</evidence>
<keyword evidence="3" id="KW-1185">Reference proteome</keyword>
<feature type="non-terminal residue" evidence="2">
    <location>
        <position position="126"/>
    </location>
</feature>
<organism evidence="2 3">
    <name type="scientific">Perkinsus olseni</name>
    <name type="common">Perkinsus atlanticus</name>
    <dbReference type="NCBI Taxonomy" id="32597"/>
    <lineage>
        <taxon>Eukaryota</taxon>
        <taxon>Sar</taxon>
        <taxon>Alveolata</taxon>
        <taxon>Perkinsozoa</taxon>
        <taxon>Perkinsea</taxon>
        <taxon>Perkinsida</taxon>
        <taxon>Perkinsidae</taxon>
        <taxon>Perkinsus</taxon>
    </lineage>
</organism>
<feature type="region of interest" description="Disordered" evidence="1">
    <location>
        <begin position="29"/>
        <end position="62"/>
    </location>
</feature>
<dbReference type="EMBL" id="JABANO010022635">
    <property type="protein sequence ID" value="KAF4724854.1"/>
    <property type="molecule type" value="Genomic_DNA"/>
</dbReference>
<accession>A0A7J6RVR5</accession>
<reference evidence="2 3" key="1">
    <citation type="submission" date="2020-04" db="EMBL/GenBank/DDBJ databases">
        <title>Perkinsus olseni comparative genomics.</title>
        <authorList>
            <person name="Bogema D.R."/>
        </authorList>
    </citation>
    <scope>NUCLEOTIDE SEQUENCE [LARGE SCALE GENOMIC DNA]</scope>
    <source>
        <strain evidence="2 3">ATCC PRA-207</strain>
    </source>
</reference>
<evidence type="ECO:0000313" key="3">
    <source>
        <dbReference type="Proteomes" id="UP000553632"/>
    </source>
</evidence>
<comment type="caution">
    <text evidence="2">The sequence shown here is derived from an EMBL/GenBank/DDBJ whole genome shotgun (WGS) entry which is preliminary data.</text>
</comment>
<gene>
    <name evidence="2" type="ORF">FOZ63_024597</name>
</gene>
<dbReference type="AlphaFoldDB" id="A0A7J6RVR5"/>
<dbReference type="Proteomes" id="UP000553632">
    <property type="component" value="Unassembled WGS sequence"/>
</dbReference>